<feature type="domain" description="Peptidase M16 N-terminal" evidence="1">
    <location>
        <begin position="42"/>
        <end position="162"/>
    </location>
</feature>
<dbReference type="PANTHER" id="PTHR11851:SF224">
    <property type="entry name" value="PROCESSING PROTEASE"/>
    <property type="match status" value="1"/>
</dbReference>
<evidence type="ECO:0000313" key="4">
    <source>
        <dbReference type="Proteomes" id="UP000772618"/>
    </source>
</evidence>
<dbReference type="InterPro" id="IPR007863">
    <property type="entry name" value="Peptidase_M16_C"/>
</dbReference>
<dbReference type="Proteomes" id="UP000772618">
    <property type="component" value="Unassembled WGS sequence"/>
</dbReference>
<dbReference type="Pfam" id="PF00675">
    <property type="entry name" value="Peptidase_M16"/>
    <property type="match status" value="1"/>
</dbReference>
<dbReference type="RefSeq" id="WP_254151697.1">
    <property type="nucleotide sequence ID" value="NZ_JAHESD010000003.1"/>
</dbReference>
<feature type="domain" description="Peptidase M16 C-terminal" evidence="2">
    <location>
        <begin position="181"/>
        <end position="352"/>
    </location>
</feature>
<dbReference type="Gene3D" id="3.30.830.10">
    <property type="entry name" value="Metalloenzyme, LuxS/M16 peptidase-like"/>
    <property type="match status" value="2"/>
</dbReference>
<organism evidence="3 4">
    <name type="scientific">Chryseosolibacter indicus</name>
    <dbReference type="NCBI Taxonomy" id="2782351"/>
    <lineage>
        <taxon>Bacteria</taxon>
        <taxon>Pseudomonadati</taxon>
        <taxon>Bacteroidota</taxon>
        <taxon>Cytophagia</taxon>
        <taxon>Cytophagales</taxon>
        <taxon>Chryseotaleaceae</taxon>
        <taxon>Chryseosolibacter</taxon>
    </lineage>
</organism>
<dbReference type="InterPro" id="IPR011765">
    <property type="entry name" value="Pept_M16_N"/>
</dbReference>
<evidence type="ECO:0000259" key="1">
    <source>
        <dbReference type="Pfam" id="PF00675"/>
    </source>
</evidence>
<comment type="caution">
    <text evidence="3">The sequence shown here is derived from an EMBL/GenBank/DDBJ whole genome shotgun (WGS) entry which is preliminary data.</text>
</comment>
<dbReference type="Pfam" id="PF05193">
    <property type="entry name" value="Peptidase_M16_C"/>
    <property type="match status" value="1"/>
</dbReference>
<evidence type="ECO:0000313" key="3">
    <source>
        <dbReference type="EMBL" id="MBT1702002.1"/>
    </source>
</evidence>
<protein>
    <submittedName>
        <fullName evidence="3">Insulinase family protein</fullName>
    </submittedName>
</protein>
<dbReference type="SUPFAM" id="SSF63411">
    <property type="entry name" value="LuxS/MPP-like metallohydrolase"/>
    <property type="match status" value="2"/>
</dbReference>
<dbReference type="EMBL" id="JAHESD010000003">
    <property type="protein sequence ID" value="MBT1702002.1"/>
    <property type="molecule type" value="Genomic_DNA"/>
</dbReference>
<sequence length="419" mass="47483">MLDRKTPPPFARSTSFDLLKPVKKTLPNGIDIFFISGGEQEVIKVELIFKAGRWFEKYTGCSHFASNLLNKGTNKKGSFEIAQIFDRYGAHLEIHPGLDFVSISIYGLTQYLAPVLDLLVEIITEPSYPEKELSQNKAIFNQNLKVNLEKTSFIASKAFRKTVFGESHPYGREIEENDVNSLTRAQLTEHYQTFFKNISIFVSGKISEESTSLIESKFATFVTKAEEKTEHVVTSVSPFRQHIEKEGSLQSSLRVGCKAIQRSHPDYASAVFVSHIIGGYFGSRLMKNIREEKGLTYGIYCSLQPFQKESSIVVGADVNKENVSLAFDEIRKEFKRMRENSISTSELNTARNHFIGSLQSEITTSFAHADKIKTIYLSNLPNNYYQQMIHSIESIDALKIMEISENYFNENNFHEIAAG</sequence>
<proteinExistence type="predicted"/>
<keyword evidence="4" id="KW-1185">Reference proteome</keyword>
<name>A0ABS5VKN1_9BACT</name>
<reference evidence="3 4" key="1">
    <citation type="submission" date="2021-05" db="EMBL/GenBank/DDBJ databases">
        <title>A Polyphasic approach of four new species of the genus Ohtaekwangia: Ohtaekwangia histidinii sp. nov., Ohtaekwangia cretensis sp. nov., Ohtaekwangia indiensis sp. nov., Ohtaekwangia reichenbachii sp. nov. from diverse environment.</title>
        <authorList>
            <person name="Octaviana S."/>
        </authorList>
    </citation>
    <scope>NUCLEOTIDE SEQUENCE [LARGE SCALE GENOMIC DNA]</scope>
    <source>
        <strain evidence="3 4">PWU20</strain>
    </source>
</reference>
<evidence type="ECO:0000259" key="2">
    <source>
        <dbReference type="Pfam" id="PF05193"/>
    </source>
</evidence>
<accession>A0ABS5VKN1</accession>
<dbReference type="InterPro" id="IPR011249">
    <property type="entry name" value="Metalloenz_LuxS/M16"/>
</dbReference>
<dbReference type="PANTHER" id="PTHR11851">
    <property type="entry name" value="METALLOPROTEASE"/>
    <property type="match status" value="1"/>
</dbReference>
<dbReference type="InterPro" id="IPR050361">
    <property type="entry name" value="MPP/UQCRC_Complex"/>
</dbReference>
<gene>
    <name evidence="3" type="ORF">KK060_01850</name>
</gene>